<protein>
    <submittedName>
        <fullName evidence="7">Sodium:calcium antiporter</fullName>
    </submittedName>
</protein>
<evidence type="ECO:0000256" key="3">
    <source>
        <dbReference type="ARBA" id="ARBA00022989"/>
    </source>
</evidence>
<feature type="transmembrane region" description="Helical" evidence="5">
    <location>
        <begin position="130"/>
        <end position="147"/>
    </location>
</feature>
<feature type="transmembrane region" description="Helical" evidence="5">
    <location>
        <begin position="209"/>
        <end position="232"/>
    </location>
</feature>
<name>A0A2A2SI01_9SPHN</name>
<dbReference type="InterPro" id="IPR004837">
    <property type="entry name" value="NaCa_Exmemb"/>
</dbReference>
<comment type="caution">
    <text evidence="7">The sequence shown here is derived from an EMBL/GenBank/DDBJ whole genome shotgun (WGS) entry which is preliminary data.</text>
</comment>
<evidence type="ECO:0000256" key="1">
    <source>
        <dbReference type="ARBA" id="ARBA00004141"/>
    </source>
</evidence>
<keyword evidence="3 5" id="KW-1133">Transmembrane helix</keyword>
<dbReference type="Proteomes" id="UP000218151">
    <property type="component" value="Unassembled WGS sequence"/>
</dbReference>
<evidence type="ECO:0000313" key="8">
    <source>
        <dbReference type="Proteomes" id="UP000218151"/>
    </source>
</evidence>
<keyword evidence="8" id="KW-1185">Reference proteome</keyword>
<proteinExistence type="predicted"/>
<evidence type="ECO:0000256" key="4">
    <source>
        <dbReference type="ARBA" id="ARBA00023136"/>
    </source>
</evidence>
<feature type="domain" description="Sodium/calcium exchanger membrane region" evidence="6">
    <location>
        <begin position="178"/>
        <end position="318"/>
    </location>
</feature>
<dbReference type="InterPro" id="IPR004481">
    <property type="entry name" value="K/Na/Ca-exchanger"/>
</dbReference>
<dbReference type="GO" id="GO:0008273">
    <property type="term" value="F:calcium, potassium:sodium antiporter activity"/>
    <property type="evidence" value="ECO:0007669"/>
    <property type="project" value="TreeGrafter"/>
</dbReference>
<feature type="transmembrane region" description="Helical" evidence="5">
    <location>
        <begin position="35"/>
        <end position="56"/>
    </location>
</feature>
<dbReference type="GO" id="GO:0006874">
    <property type="term" value="P:intracellular calcium ion homeostasis"/>
    <property type="evidence" value="ECO:0007669"/>
    <property type="project" value="TreeGrafter"/>
</dbReference>
<dbReference type="NCBIfam" id="TIGR00367">
    <property type="entry name" value="calcium/sodium antiporter"/>
    <property type="match status" value="1"/>
</dbReference>
<feature type="transmembrane region" description="Helical" evidence="5">
    <location>
        <begin position="103"/>
        <end position="124"/>
    </location>
</feature>
<dbReference type="PANTHER" id="PTHR10846">
    <property type="entry name" value="SODIUM/POTASSIUM/CALCIUM EXCHANGER"/>
    <property type="match status" value="1"/>
</dbReference>
<accession>A0A2A2SI01</accession>
<feature type="transmembrane region" description="Helical" evidence="5">
    <location>
        <begin position="176"/>
        <end position="194"/>
    </location>
</feature>
<gene>
    <name evidence="7" type="ORF">CKY28_05730</name>
</gene>
<dbReference type="OrthoDB" id="9794225at2"/>
<dbReference type="InterPro" id="IPR044880">
    <property type="entry name" value="NCX_ion-bd_dom_sf"/>
</dbReference>
<feature type="transmembrane region" description="Helical" evidence="5">
    <location>
        <begin position="68"/>
        <end position="91"/>
    </location>
</feature>
<dbReference type="Gene3D" id="1.20.1420.30">
    <property type="entry name" value="NCX, central ion-binding region"/>
    <property type="match status" value="1"/>
</dbReference>
<feature type="domain" description="Sodium/calcium exchanger membrane region" evidence="6">
    <location>
        <begin position="5"/>
        <end position="140"/>
    </location>
</feature>
<evidence type="ECO:0000256" key="2">
    <source>
        <dbReference type="ARBA" id="ARBA00022692"/>
    </source>
</evidence>
<feature type="transmembrane region" description="Helical" evidence="5">
    <location>
        <begin position="272"/>
        <end position="294"/>
    </location>
</feature>
<evidence type="ECO:0000259" key="6">
    <source>
        <dbReference type="Pfam" id="PF01699"/>
    </source>
</evidence>
<feature type="transmembrane region" description="Helical" evidence="5">
    <location>
        <begin position="6"/>
        <end position="23"/>
    </location>
</feature>
<reference evidence="8" key="1">
    <citation type="submission" date="2017-09" db="EMBL/GenBank/DDBJ databases">
        <authorList>
            <person name="Feng G."/>
            <person name="Zhu H."/>
        </authorList>
    </citation>
    <scope>NUCLEOTIDE SEQUENCE [LARGE SCALE GENOMIC DNA]</scope>
    <source>
        <strain evidence="8">1PNM-20</strain>
    </source>
</reference>
<dbReference type="PANTHER" id="PTHR10846:SF8">
    <property type="entry name" value="INNER MEMBRANE PROTEIN YRBG"/>
    <property type="match status" value="1"/>
</dbReference>
<organism evidence="7 8">
    <name type="scientific">Sphingomonas lenta</name>
    <dbReference type="NCBI Taxonomy" id="1141887"/>
    <lineage>
        <taxon>Bacteria</taxon>
        <taxon>Pseudomonadati</taxon>
        <taxon>Pseudomonadota</taxon>
        <taxon>Alphaproteobacteria</taxon>
        <taxon>Sphingomonadales</taxon>
        <taxon>Sphingomonadaceae</taxon>
        <taxon>Sphingomonas</taxon>
    </lineage>
</organism>
<evidence type="ECO:0000256" key="5">
    <source>
        <dbReference type="SAM" id="Phobius"/>
    </source>
</evidence>
<comment type="subcellular location">
    <subcellularLocation>
        <location evidence="1">Membrane</location>
        <topology evidence="1">Multi-pass membrane protein</topology>
    </subcellularLocation>
</comment>
<dbReference type="EMBL" id="NSLI01000002">
    <property type="protein sequence ID" value="PAX08853.1"/>
    <property type="molecule type" value="Genomic_DNA"/>
</dbReference>
<dbReference type="GO" id="GO:0005886">
    <property type="term" value="C:plasma membrane"/>
    <property type="evidence" value="ECO:0007669"/>
    <property type="project" value="TreeGrafter"/>
</dbReference>
<dbReference type="Pfam" id="PF01699">
    <property type="entry name" value="Na_Ca_ex"/>
    <property type="match status" value="2"/>
</dbReference>
<feature type="transmembrane region" description="Helical" evidence="5">
    <location>
        <begin position="244"/>
        <end position="266"/>
    </location>
</feature>
<dbReference type="RefSeq" id="WP_095997364.1">
    <property type="nucleotide sequence ID" value="NZ_NSLI01000002.1"/>
</dbReference>
<feature type="transmembrane region" description="Helical" evidence="5">
    <location>
        <begin position="301"/>
        <end position="319"/>
    </location>
</feature>
<sequence>MLQALIWSAGGLGLLIIGAETLVRGGSALAARLRISPLVVGLTIVAVGTSAPELAIGVEAAVQGNGSLAVGNIAGTNCVNILLILGLSAAMRPLPLRLQTLRLELPVIVGASVLKAVMVADGVLSRLDGAVLVSLGLLFTIGIVRASRDESFTVRKEFAAEYGGRSKDRHGMLREVTQLVGGIAVVVLGADWLVDGAVDLARLWGVSDAFIGLTIVAIGTSAPELVTTVVSTMRDQRDIAIGNLIGSSAYNILIILGVTSLVPAGGIGVAEALIWVDVPVMVAVALACVPVFLTGRIVSRAEGVGFVLAYLAYLSFLLAERT</sequence>
<dbReference type="GO" id="GO:0005262">
    <property type="term" value="F:calcium channel activity"/>
    <property type="evidence" value="ECO:0007669"/>
    <property type="project" value="TreeGrafter"/>
</dbReference>
<keyword evidence="4 5" id="KW-0472">Membrane</keyword>
<keyword evidence="2 5" id="KW-0812">Transmembrane</keyword>
<dbReference type="AlphaFoldDB" id="A0A2A2SI01"/>
<evidence type="ECO:0000313" key="7">
    <source>
        <dbReference type="EMBL" id="PAX08853.1"/>
    </source>
</evidence>